<feature type="binding site" evidence="5">
    <location>
        <position position="110"/>
    </location>
    <ligand>
        <name>substrate</name>
    </ligand>
</feature>
<dbReference type="OrthoDB" id="416253at2759"/>
<keyword evidence="9" id="KW-1185">Reference proteome</keyword>
<evidence type="ECO:0000313" key="8">
    <source>
        <dbReference type="EMBL" id="CDO53824.1"/>
    </source>
</evidence>
<proteinExistence type="inferred from homology"/>
<dbReference type="Proteomes" id="UP000242525">
    <property type="component" value="Unassembled WGS sequence"/>
</dbReference>
<dbReference type="InterPro" id="IPR020471">
    <property type="entry name" value="AKR"/>
</dbReference>
<feature type="site" description="Lowers pKa of active site Tyr" evidence="6">
    <location>
        <position position="80"/>
    </location>
</feature>
<evidence type="ECO:0000313" key="9">
    <source>
        <dbReference type="Proteomes" id="UP000242525"/>
    </source>
</evidence>
<dbReference type="PROSITE" id="PS00062">
    <property type="entry name" value="ALDOKETO_REDUCTASE_2"/>
    <property type="match status" value="1"/>
</dbReference>
<dbReference type="Gene3D" id="3.20.20.100">
    <property type="entry name" value="NADP-dependent oxidoreductase domain"/>
    <property type="match status" value="1"/>
</dbReference>
<dbReference type="FunFam" id="3.20.20.100:FF:000002">
    <property type="entry name" value="2,5-diketo-D-gluconic acid reductase A"/>
    <property type="match status" value="1"/>
</dbReference>
<dbReference type="PRINTS" id="PR00069">
    <property type="entry name" value="ALDKETRDTASE"/>
</dbReference>
<dbReference type="InterPro" id="IPR018170">
    <property type="entry name" value="Aldo/ket_reductase_CS"/>
</dbReference>
<keyword evidence="3" id="KW-0560">Oxidoreductase</keyword>
<evidence type="ECO:0000256" key="3">
    <source>
        <dbReference type="ARBA" id="ARBA00023002"/>
    </source>
</evidence>
<evidence type="ECO:0000256" key="5">
    <source>
        <dbReference type="PIRSR" id="PIRSR000097-2"/>
    </source>
</evidence>
<keyword evidence="2" id="KW-0521">NADP</keyword>
<dbReference type="GO" id="GO:0016616">
    <property type="term" value="F:oxidoreductase activity, acting on the CH-OH group of donors, NAD or NADP as acceptor"/>
    <property type="evidence" value="ECO:0007669"/>
    <property type="project" value="UniProtKB-ARBA"/>
</dbReference>
<dbReference type="GO" id="GO:0016652">
    <property type="term" value="F:oxidoreductase activity, acting on NAD(P)H as acceptor"/>
    <property type="evidence" value="ECO:0007669"/>
    <property type="project" value="InterPro"/>
</dbReference>
<dbReference type="CDD" id="cd19120">
    <property type="entry name" value="AKR_AKR3C2-3"/>
    <property type="match status" value="1"/>
</dbReference>
<evidence type="ECO:0000259" key="7">
    <source>
        <dbReference type="Pfam" id="PF00248"/>
    </source>
</evidence>
<accession>A0A0J9X9A1</accession>
<dbReference type="AlphaFoldDB" id="A0A0J9X9A1"/>
<reference evidence="8" key="1">
    <citation type="submission" date="2014-03" db="EMBL/GenBank/DDBJ databases">
        <authorList>
            <person name="Casaregola S."/>
        </authorList>
    </citation>
    <scope>NUCLEOTIDE SEQUENCE [LARGE SCALE GENOMIC DNA]</scope>
    <source>
        <strain evidence="8">CLIB 918</strain>
    </source>
</reference>
<dbReference type="InterPro" id="IPR023210">
    <property type="entry name" value="NADP_OxRdtase_dom"/>
</dbReference>
<feature type="active site" description="Proton donor" evidence="4">
    <location>
        <position position="54"/>
    </location>
</feature>
<dbReference type="PANTHER" id="PTHR43827:SF3">
    <property type="entry name" value="NADP-DEPENDENT OXIDOREDUCTASE DOMAIN-CONTAINING PROTEIN"/>
    <property type="match status" value="1"/>
</dbReference>
<gene>
    <name evidence="8" type="ORF">BN980_GECA06s00274g</name>
</gene>
<name>A0A0J9X9A1_GEOCN</name>
<dbReference type="STRING" id="1173061.A0A0J9X9A1"/>
<evidence type="ECO:0000256" key="1">
    <source>
        <dbReference type="ARBA" id="ARBA00007905"/>
    </source>
</evidence>
<sequence>MTVPTFTLSDNTTIPAIGYGTGTKWYGGPSDQVSAGVATAIEAGFIHLDGAEMYKNEAGLGAGAKLSDPNERKKFYITTKVADGAADIPKALDESLRKLGTSYVDLYLLHSPFLPKGVTIESAWEQLVAAQAAGKVRSIGVSNFRVEDLEKLAKASAVKPVVNQIEFSPYLQNQTPGIFKYAKAHNITLEAYSPLGPLAAQAKAAAGTELPLTPVLKRLADKYNRTPGQILLRWTYQNGVLPITTSEKLDRLKQALDIFSFELEQAEVDEISDVGATHTFRQYWTNKFFSDNERL</sequence>
<feature type="domain" description="NADP-dependent oxidoreductase" evidence="7">
    <location>
        <begin position="17"/>
        <end position="273"/>
    </location>
</feature>
<dbReference type="EMBL" id="CCBN010000006">
    <property type="protein sequence ID" value="CDO53824.1"/>
    <property type="molecule type" value="Genomic_DNA"/>
</dbReference>
<dbReference type="PIRSF" id="PIRSF000097">
    <property type="entry name" value="AKR"/>
    <property type="match status" value="1"/>
</dbReference>
<organism evidence="8 9">
    <name type="scientific">Geotrichum candidum</name>
    <name type="common">Oospora lactis</name>
    <name type="synonym">Dipodascus geotrichum</name>
    <dbReference type="NCBI Taxonomy" id="1173061"/>
    <lineage>
        <taxon>Eukaryota</taxon>
        <taxon>Fungi</taxon>
        <taxon>Dikarya</taxon>
        <taxon>Ascomycota</taxon>
        <taxon>Saccharomycotina</taxon>
        <taxon>Dipodascomycetes</taxon>
        <taxon>Dipodascales</taxon>
        <taxon>Dipodascaceae</taxon>
        <taxon>Geotrichum</taxon>
    </lineage>
</organism>
<comment type="similarity">
    <text evidence="1">Belongs to the aldo/keto reductase family.</text>
</comment>
<evidence type="ECO:0000256" key="6">
    <source>
        <dbReference type="PIRSR" id="PIRSR000097-3"/>
    </source>
</evidence>
<dbReference type="PANTHER" id="PTHR43827">
    <property type="entry name" value="2,5-DIKETO-D-GLUCONIC ACID REDUCTASE"/>
    <property type="match status" value="1"/>
</dbReference>
<comment type="caution">
    <text evidence="8">The sequence shown here is derived from an EMBL/GenBank/DDBJ whole genome shotgun (WGS) entry which is preliminary data.</text>
</comment>
<dbReference type="InterPro" id="IPR044494">
    <property type="entry name" value="AKR3C2/3"/>
</dbReference>
<protein>
    <submittedName>
        <fullName evidence="8">Similar to Saccharomyces cerevisiae YDL124W NADPH-dependent alpha-keto amide reductase, reduces aromatic alpha-keto amides, aliphatic alpha-keto esters,and aromatic alpha-keto esters</fullName>
    </submittedName>
</protein>
<evidence type="ECO:0000256" key="2">
    <source>
        <dbReference type="ARBA" id="ARBA00022857"/>
    </source>
</evidence>
<evidence type="ECO:0000256" key="4">
    <source>
        <dbReference type="PIRSR" id="PIRSR000097-1"/>
    </source>
</evidence>
<dbReference type="InterPro" id="IPR036812">
    <property type="entry name" value="NAD(P)_OxRdtase_dom_sf"/>
</dbReference>
<dbReference type="SUPFAM" id="SSF51430">
    <property type="entry name" value="NAD(P)-linked oxidoreductase"/>
    <property type="match status" value="1"/>
</dbReference>
<dbReference type="Pfam" id="PF00248">
    <property type="entry name" value="Aldo_ket_red"/>
    <property type="match status" value="1"/>
</dbReference>